<dbReference type="GO" id="GO:0072659">
    <property type="term" value="P:protein localization to plasma membrane"/>
    <property type="evidence" value="ECO:0007669"/>
    <property type="project" value="TreeGrafter"/>
</dbReference>
<feature type="domain" description="MARVEL" evidence="6">
    <location>
        <begin position="9"/>
        <end position="160"/>
    </location>
</feature>
<evidence type="ECO:0000256" key="4">
    <source>
        <dbReference type="ARBA" id="ARBA00023136"/>
    </source>
</evidence>
<accession>A0A6A6GYU5</accession>
<keyword evidence="3 5" id="KW-1133">Transmembrane helix</keyword>
<dbReference type="GO" id="GO:0070941">
    <property type="term" value="P:eisosome assembly"/>
    <property type="evidence" value="ECO:0007669"/>
    <property type="project" value="TreeGrafter"/>
</dbReference>
<dbReference type="Pfam" id="PF01284">
    <property type="entry name" value="MARVEL"/>
    <property type="match status" value="1"/>
</dbReference>
<dbReference type="PANTHER" id="PTHR28165:SF2">
    <property type="entry name" value="MARVEL DOMAIN-CONTAINING PROTEIN"/>
    <property type="match status" value="1"/>
</dbReference>
<dbReference type="EMBL" id="ML991834">
    <property type="protein sequence ID" value="KAF2230902.1"/>
    <property type="molecule type" value="Genomic_DNA"/>
</dbReference>
<evidence type="ECO:0000256" key="3">
    <source>
        <dbReference type="ARBA" id="ARBA00022989"/>
    </source>
</evidence>
<evidence type="ECO:0000256" key="5">
    <source>
        <dbReference type="SAM" id="Phobius"/>
    </source>
</evidence>
<reference evidence="7" key="1">
    <citation type="journal article" date="2020" name="Stud. Mycol.">
        <title>101 Dothideomycetes genomes: a test case for predicting lifestyles and emergence of pathogens.</title>
        <authorList>
            <person name="Haridas S."/>
            <person name="Albert R."/>
            <person name="Binder M."/>
            <person name="Bloem J."/>
            <person name="Labutti K."/>
            <person name="Salamov A."/>
            <person name="Andreopoulos B."/>
            <person name="Baker S."/>
            <person name="Barry K."/>
            <person name="Bills G."/>
            <person name="Bluhm B."/>
            <person name="Cannon C."/>
            <person name="Castanera R."/>
            <person name="Culley D."/>
            <person name="Daum C."/>
            <person name="Ezra D."/>
            <person name="Gonzalez J."/>
            <person name="Henrissat B."/>
            <person name="Kuo A."/>
            <person name="Liang C."/>
            <person name="Lipzen A."/>
            <person name="Lutzoni F."/>
            <person name="Magnuson J."/>
            <person name="Mondo S."/>
            <person name="Nolan M."/>
            <person name="Ohm R."/>
            <person name="Pangilinan J."/>
            <person name="Park H.-J."/>
            <person name="Ramirez L."/>
            <person name="Alfaro M."/>
            <person name="Sun H."/>
            <person name="Tritt A."/>
            <person name="Yoshinaga Y."/>
            <person name="Zwiers L.-H."/>
            <person name="Turgeon B."/>
            <person name="Goodwin S."/>
            <person name="Spatafora J."/>
            <person name="Crous P."/>
            <person name="Grigoriev I."/>
        </authorList>
    </citation>
    <scope>NUCLEOTIDE SEQUENCE</scope>
    <source>
        <strain evidence="7">Tuck. ex Michener</strain>
    </source>
</reference>
<dbReference type="GO" id="GO:0005886">
    <property type="term" value="C:plasma membrane"/>
    <property type="evidence" value="ECO:0007669"/>
    <property type="project" value="TreeGrafter"/>
</dbReference>
<keyword evidence="2 5" id="KW-0812">Transmembrane</keyword>
<gene>
    <name evidence="7" type="ORF">EV356DRAFT_535986</name>
</gene>
<evidence type="ECO:0000259" key="6">
    <source>
        <dbReference type="Pfam" id="PF01284"/>
    </source>
</evidence>
<proteinExistence type="predicted"/>
<keyword evidence="8" id="KW-1185">Reference proteome</keyword>
<protein>
    <recommendedName>
        <fullName evidence="6">MARVEL domain-containing protein</fullName>
    </recommendedName>
</protein>
<dbReference type="Proteomes" id="UP000800092">
    <property type="component" value="Unassembled WGS sequence"/>
</dbReference>
<sequence length="177" mass="18395">MAAISFIGTLVARFFQILFAIVVLGLSVTMAKWQRFGSPPATTEYGAFSGGFAFLVGLLGIVAVFLDAIPAIIVAGADALAAILTLAAGIAYVVTTRGVSCDSLDDTSTNSLINGGSVNVKDSRPIAGYDTQDQLTGRCKKVEADYVFMFLTFALSAILVGLGLLTNGRRSGSKAMV</sequence>
<evidence type="ECO:0000256" key="2">
    <source>
        <dbReference type="ARBA" id="ARBA00022692"/>
    </source>
</evidence>
<evidence type="ECO:0000256" key="1">
    <source>
        <dbReference type="ARBA" id="ARBA00004141"/>
    </source>
</evidence>
<feature type="transmembrane region" description="Helical" evidence="5">
    <location>
        <begin position="12"/>
        <end position="33"/>
    </location>
</feature>
<evidence type="ECO:0000313" key="7">
    <source>
        <dbReference type="EMBL" id="KAF2230902.1"/>
    </source>
</evidence>
<dbReference type="OrthoDB" id="2017497at2759"/>
<feature type="transmembrane region" description="Helical" evidence="5">
    <location>
        <begin position="45"/>
        <end position="66"/>
    </location>
</feature>
<keyword evidence="4 5" id="KW-0472">Membrane</keyword>
<dbReference type="InterPro" id="IPR052649">
    <property type="entry name" value="NCE102-like"/>
</dbReference>
<name>A0A6A6GYU5_VIRVR</name>
<dbReference type="AlphaFoldDB" id="A0A6A6GYU5"/>
<evidence type="ECO:0000313" key="8">
    <source>
        <dbReference type="Proteomes" id="UP000800092"/>
    </source>
</evidence>
<dbReference type="InterPro" id="IPR008253">
    <property type="entry name" value="Marvel"/>
</dbReference>
<dbReference type="GO" id="GO:0032126">
    <property type="term" value="C:eisosome"/>
    <property type="evidence" value="ECO:0007669"/>
    <property type="project" value="TreeGrafter"/>
</dbReference>
<feature type="transmembrane region" description="Helical" evidence="5">
    <location>
        <begin position="146"/>
        <end position="166"/>
    </location>
</feature>
<dbReference type="PANTHER" id="PTHR28165">
    <property type="entry name" value="NON-CLASSICAL EXPORT PROTEIN 2-RELATED"/>
    <property type="match status" value="1"/>
</dbReference>
<organism evidence="7 8">
    <name type="scientific">Viridothelium virens</name>
    <name type="common">Speckled blister lichen</name>
    <name type="synonym">Trypethelium virens</name>
    <dbReference type="NCBI Taxonomy" id="1048519"/>
    <lineage>
        <taxon>Eukaryota</taxon>
        <taxon>Fungi</taxon>
        <taxon>Dikarya</taxon>
        <taxon>Ascomycota</taxon>
        <taxon>Pezizomycotina</taxon>
        <taxon>Dothideomycetes</taxon>
        <taxon>Dothideomycetes incertae sedis</taxon>
        <taxon>Trypetheliales</taxon>
        <taxon>Trypetheliaceae</taxon>
        <taxon>Viridothelium</taxon>
    </lineage>
</organism>
<feature type="transmembrane region" description="Helical" evidence="5">
    <location>
        <begin position="73"/>
        <end position="94"/>
    </location>
</feature>
<comment type="subcellular location">
    <subcellularLocation>
        <location evidence="1">Membrane</location>
        <topology evidence="1">Multi-pass membrane protein</topology>
    </subcellularLocation>
</comment>